<name>A0AAW1VY48_RUBAR</name>
<keyword evidence="1" id="KW-0812">Transmembrane</keyword>
<feature type="transmembrane region" description="Helical" evidence="1">
    <location>
        <begin position="6"/>
        <end position="24"/>
    </location>
</feature>
<evidence type="ECO:0000313" key="3">
    <source>
        <dbReference type="Proteomes" id="UP001457282"/>
    </source>
</evidence>
<evidence type="ECO:0000256" key="1">
    <source>
        <dbReference type="SAM" id="Phobius"/>
    </source>
</evidence>
<gene>
    <name evidence="2" type="ORF">M0R45_035617</name>
</gene>
<dbReference type="AlphaFoldDB" id="A0AAW1VY48"/>
<reference evidence="2 3" key="1">
    <citation type="journal article" date="2023" name="G3 (Bethesda)">
        <title>A chromosome-length genome assembly and annotation of blackberry (Rubus argutus, cv. 'Hillquist').</title>
        <authorList>
            <person name="Bruna T."/>
            <person name="Aryal R."/>
            <person name="Dudchenko O."/>
            <person name="Sargent D.J."/>
            <person name="Mead D."/>
            <person name="Buti M."/>
            <person name="Cavallini A."/>
            <person name="Hytonen T."/>
            <person name="Andres J."/>
            <person name="Pham M."/>
            <person name="Weisz D."/>
            <person name="Mascagni F."/>
            <person name="Usai G."/>
            <person name="Natali L."/>
            <person name="Bassil N."/>
            <person name="Fernandez G.E."/>
            <person name="Lomsadze A."/>
            <person name="Armour M."/>
            <person name="Olukolu B."/>
            <person name="Poorten T."/>
            <person name="Britton C."/>
            <person name="Davik J."/>
            <person name="Ashrafi H."/>
            <person name="Aiden E.L."/>
            <person name="Borodovsky M."/>
            <person name="Worthington M."/>
        </authorList>
    </citation>
    <scope>NUCLEOTIDE SEQUENCE [LARGE SCALE GENOMIC DNA]</scope>
    <source>
        <strain evidence="2">PI 553951</strain>
    </source>
</reference>
<protein>
    <submittedName>
        <fullName evidence="2">Uncharacterized protein</fullName>
    </submittedName>
</protein>
<dbReference type="Proteomes" id="UP001457282">
    <property type="component" value="Unassembled WGS sequence"/>
</dbReference>
<accession>A0AAW1VY48</accession>
<comment type="caution">
    <text evidence="2">The sequence shown here is derived from an EMBL/GenBank/DDBJ whole genome shotgun (WGS) entry which is preliminary data.</text>
</comment>
<dbReference type="EMBL" id="JBEDUW010000007">
    <property type="protein sequence ID" value="KAK9911722.1"/>
    <property type="molecule type" value="Genomic_DNA"/>
</dbReference>
<sequence length="125" mass="13311">MVWRCGGWAMGYGLGGMASLGLVVRSDGRKGRRERSWGVHIGGRDLRGIVELRTAARGDVMLIEAVGWSEDEGQEWVLFGELGFAVSSGGFGCVADLVGLALIYVGTVELEAKEMESMTGVKGTD</sequence>
<organism evidence="2 3">
    <name type="scientific">Rubus argutus</name>
    <name type="common">Southern blackberry</name>
    <dbReference type="NCBI Taxonomy" id="59490"/>
    <lineage>
        <taxon>Eukaryota</taxon>
        <taxon>Viridiplantae</taxon>
        <taxon>Streptophyta</taxon>
        <taxon>Embryophyta</taxon>
        <taxon>Tracheophyta</taxon>
        <taxon>Spermatophyta</taxon>
        <taxon>Magnoliopsida</taxon>
        <taxon>eudicotyledons</taxon>
        <taxon>Gunneridae</taxon>
        <taxon>Pentapetalae</taxon>
        <taxon>rosids</taxon>
        <taxon>fabids</taxon>
        <taxon>Rosales</taxon>
        <taxon>Rosaceae</taxon>
        <taxon>Rosoideae</taxon>
        <taxon>Rosoideae incertae sedis</taxon>
        <taxon>Rubus</taxon>
    </lineage>
</organism>
<evidence type="ECO:0000313" key="2">
    <source>
        <dbReference type="EMBL" id="KAK9911722.1"/>
    </source>
</evidence>
<proteinExistence type="predicted"/>
<keyword evidence="1" id="KW-1133">Transmembrane helix</keyword>
<keyword evidence="3" id="KW-1185">Reference proteome</keyword>
<keyword evidence="1" id="KW-0472">Membrane</keyword>